<comment type="caution">
    <text evidence="2">The sequence shown here is derived from an EMBL/GenBank/DDBJ whole genome shotgun (WGS) entry which is preliminary data.</text>
</comment>
<dbReference type="RefSeq" id="WP_270024256.1">
    <property type="nucleotide sequence ID" value="NZ_JAPDDP010000008.1"/>
</dbReference>
<gene>
    <name evidence="2" type="ORF">OJ997_06545</name>
</gene>
<keyword evidence="3" id="KW-1185">Reference proteome</keyword>
<evidence type="ECO:0000313" key="2">
    <source>
        <dbReference type="EMBL" id="MDA0179946.1"/>
    </source>
</evidence>
<dbReference type="AlphaFoldDB" id="A0A9X3S865"/>
<dbReference type="Proteomes" id="UP001147653">
    <property type="component" value="Unassembled WGS sequence"/>
</dbReference>
<sequence length="262" mass="28789">MTLSDDDRGYVEVDAVVRMPAGERLADSRKTEGWSRGFTPNSTDKGPEHVEIRLKAEGEDDQSEPEPLVVYFHESSQPPQPTVGEMLAAAFVNRVLEELVEVARPHVVQWRDTKLIPALKAKRDDLIQKREARKARKASRAEAKPATLVVQDVGTDDAPGQDVATTLHDVKLTMSTEQYEQLVVALLATEEFRSRLLHVLANAHVAGGDPAALAQLRELAPQELAAGVTELVLENPAILKDLGRHLMDRGPVELVEPARPKG</sequence>
<organism evidence="2 3">
    <name type="scientific">Solirubrobacter phytolaccae</name>
    <dbReference type="NCBI Taxonomy" id="1404360"/>
    <lineage>
        <taxon>Bacteria</taxon>
        <taxon>Bacillati</taxon>
        <taxon>Actinomycetota</taxon>
        <taxon>Thermoleophilia</taxon>
        <taxon>Solirubrobacterales</taxon>
        <taxon>Solirubrobacteraceae</taxon>
        <taxon>Solirubrobacter</taxon>
    </lineage>
</organism>
<feature type="compositionally biased region" description="Basic and acidic residues" evidence="1">
    <location>
        <begin position="24"/>
        <end position="33"/>
    </location>
</feature>
<evidence type="ECO:0000256" key="1">
    <source>
        <dbReference type="SAM" id="MobiDB-lite"/>
    </source>
</evidence>
<protein>
    <submittedName>
        <fullName evidence="2">Uncharacterized protein</fullName>
    </submittedName>
</protein>
<name>A0A9X3S865_9ACTN</name>
<evidence type="ECO:0000313" key="3">
    <source>
        <dbReference type="Proteomes" id="UP001147653"/>
    </source>
</evidence>
<reference evidence="2" key="1">
    <citation type="submission" date="2022-10" db="EMBL/GenBank/DDBJ databases">
        <title>The WGS of Solirubrobacter phytolaccae KCTC 29190.</title>
        <authorList>
            <person name="Jiang Z."/>
        </authorList>
    </citation>
    <scope>NUCLEOTIDE SEQUENCE</scope>
    <source>
        <strain evidence="2">KCTC 29190</strain>
    </source>
</reference>
<feature type="region of interest" description="Disordered" evidence="1">
    <location>
        <begin position="24"/>
        <end position="49"/>
    </location>
</feature>
<accession>A0A9X3S865</accession>
<proteinExistence type="predicted"/>
<dbReference type="EMBL" id="JAPDDP010000008">
    <property type="protein sequence ID" value="MDA0179946.1"/>
    <property type="molecule type" value="Genomic_DNA"/>
</dbReference>